<feature type="transmembrane region" description="Helical" evidence="1">
    <location>
        <begin position="20"/>
        <end position="41"/>
    </location>
</feature>
<organism evidence="2 3">
    <name type="scientific">Nitratireductor arenosus</name>
    <dbReference type="NCBI Taxonomy" id="2682096"/>
    <lineage>
        <taxon>Bacteria</taxon>
        <taxon>Pseudomonadati</taxon>
        <taxon>Pseudomonadota</taxon>
        <taxon>Alphaproteobacteria</taxon>
        <taxon>Hyphomicrobiales</taxon>
        <taxon>Phyllobacteriaceae</taxon>
        <taxon>Nitratireductor</taxon>
    </lineage>
</organism>
<keyword evidence="1" id="KW-0472">Membrane</keyword>
<dbReference type="RefSeq" id="WP_156713402.1">
    <property type="nucleotide sequence ID" value="NZ_WPHG01000003.1"/>
</dbReference>
<proteinExistence type="predicted"/>
<evidence type="ECO:0000313" key="3">
    <source>
        <dbReference type="Proteomes" id="UP000463224"/>
    </source>
</evidence>
<keyword evidence="1" id="KW-1133">Transmembrane helix</keyword>
<keyword evidence="1" id="KW-0812">Transmembrane</keyword>
<gene>
    <name evidence="2" type="ORF">GN330_14575</name>
</gene>
<reference evidence="2 3" key="1">
    <citation type="submission" date="2019-12" db="EMBL/GenBank/DDBJ databases">
        <title>Nitratireductor arenosus sp. nov., Isolated from sea sand, Jeju island, South Korea.</title>
        <authorList>
            <person name="Kim W."/>
        </authorList>
    </citation>
    <scope>NUCLEOTIDE SEQUENCE [LARGE SCALE GENOMIC DNA]</scope>
    <source>
        <strain evidence="2 3">CAU 1489</strain>
    </source>
</reference>
<dbReference type="EMBL" id="WPHG01000003">
    <property type="protein sequence ID" value="MVA98471.1"/>
    <property type="molecule type" value="Genomic_DNA"/>
</dbReference>
<keyword evidence="3" id="KW-1185">Reference proteome</keyword>
<evidence type="ECO:0000313" key="2">
    <source>
        <dbReference type="EMBL" id="MVA98471.1"/>
    </source>
</evidence>
<protein>
    <submittedName>
        <fullName evidence="2">Uncharacterized protein</fullName>
    </submittedName>
</protein>
<name>A0A844QKP6_9HYPH</name>
<accession>A0A844QKP6</accession>
<dbReference type="AlphaFoldDB" id="A0A844QKP6"/>
<evidence type="ECO:0000256" key="1">
    <source>
        <dbReference type="SAM" id="Phobius"/>
    </source>
</evidence>
<sequence length="113" mass="12916">MDHYNFWQDFFDTYQSLSDWLKFAWLVVPPAFLLGFVALAMRYRLAGKRAADTETGNLAYTVFADENGGLRIYTHDGAEALATARSDMAVLPLPLPKSRRHCQTTLLGRLRRF</sequence>
<comment type="caution">
    <text evidence="2">The sequence shown here is derived from an EMBL/GenBank/DDBJ whole genome shotgun (WGS) entry which is preliminary data.</text>
</comment>
<dbReference type="Proteomes" id="UP000463224">
    <property type="component" value="Unassembled WGS sequence"/>
</dbReference>